<dbReference type="AlphaFoldDB" id="A0A9D1KB90"/>
<dbReference type="Gene3D" id="3.50.4.20">
    <property type="match status" value="1"/>
</dbReference>
<evidence type="ECO:0000313" key="2">
    <source>
        <dbReference type="Proteomes" id="UP000886833"/>
    </source>
</evidence>
<reference evidence="1" key="2">
    <citation type="journal article" date="2021" name="PeerJ">
        <title>Extensive microbial diversity within the chicken gut microbiome revealed by metagenomics and culture.</title>
        <authorList>
            <person name="Gilroy R."/>
            <person name="Ravi A."/>
            <person name="Getino M."/>
            <person name="Pursley I."/>
            <person name="Horton D.L."/>
            <person name="Alikhan N.F."/>
            <person name="Baker D."/>
            <person name="Gharbi K."/>
            <person name="Hall N."/>
            <person name="Watson M."/>
            <person name="Adriaenssens E.M."/>
            <person name="Foster-Nyarko E."/>
            <person name="Jarju S."/>
            <person name="Secka A."/>
            <person name="Antonio M."/>
            <person name="Oren A."/>
            <person name="Chaudhuri R.R."/>
            <person name="La Ragione R."/>
            <person name="Hildebrand F."/>
            <person name="Pallen M.J."/>
        </authorList>
    </citation>
    <scope>NUCLEOTIDE SEQUENCE</scope>
    <source>
        <strain evidence="1">CHK195-26880</strain>
    </source>
</reference>
<dbReference type="EMBL" id="DVKQ01000003">
    <property type="protein sequence ID" value="HIT36941.1"/>
    <property type="molecule type" value="Genomic_DNA"/>
</dbReference>
<protein>
    <submittedName>
        <fullName evidence="1">YutD family protein</fullName>
    </submittedName>
</protein>
<reference evidence="1" key="1">
    <citation type="submission" date="2020-10" db="EMBL/GenBank/DDBJ databases">
        <authorList>
            <person name="Gilroy R."/>
        </authorList>
    </citation>
    <scope>NUCLEOTIDE SEQUENCE</scope>
    <source>
        <strain evidence="1">CHK195-26880</strain>
    </source>
</reference>
<dbReference type="InterPro" id="IPR009370">
    <property type="entry name" value="YutD-like"/>
</dbReference>
<comment type="caution">
    <text evidence="1">The sequence shown here is derived from an EMBL/GenBank/DDBJ whole genome shotgun (WGS) entry which is preliminary data.</text>
</comment>
<organism evidence="1 2">
    <name type="scientific">Candidatus Onthousia faecipullorum</name>
    <dbReference type="NCBI Taxonomy" id="2840887"/>
    <lineage>
        <taxon>Bacteria</taxon>
        <taxon>Bacillati</taxon>
        <taxon>Bacillota</taxon>
        <taxon>Bacilli</taxon>
        <taxon>Candidatus Onthousia</taxon>
    </lineage>
</organism>
<sequence>MYNLLDNNYKITKGKENFDYEEVKSLFTDYFKDYDYVLGDYSYGRIRLKGFYDSNNKKVRKLNDIKYLDNYIKDYCSPGARIFLLKKENR</sequence>
<gene>
    <name evidence="1" type="ORF">IAB59_00465</name>
</gene>
<dbReference type="InterPro" id="IPR038141">
    <property type="entry name" value="YutD-like_sf"/>
</dbReference>
<name>A0A9D1KB90_9FIRM</name>
<dbReference type="Proteomes" id="UP000886833">
    <property type="component" value="Unassembled WGS sequence"/>
</dbReference>
<accession>A0A9D1KB90</accession>
<dbReference type="Pfam" id="PF06265">
    <property type="entry name" value="YutD-like"/>
    <property type="match status" value="1"/>
</dbReference>
<evidence type="ECO:0000313" key="1">
    <source>
        <dbReference type="EMBL" id="HIT36941.1"/>
    </source>
</evidence>
<proteinExistence type="predicted"/>